<feature type="compositionally biased region" description="Low complexity" evidence="1">
    <location>
        <begin position="12"/>
        <end position="27"/>
    </location>
</feature>
<feature type="compositionally biased region" description="Basic and acidic residues" evidence="1">
    <location>
        <begin position="98"/>
        <end position="111"/>
    </location>
</feature>
<dbReference type="EMBL" id="HG673406">
    <property type="protein sequence ID" value="CDI83378.1"/>
    <property type="molecule type" value="Genomic_DNA"/>
</dbReference>
<proteinExistence type="predicted"/>
<keyword evidence="3" id="KW-1185">Reference proteome</keyword>
<dbReference type="GeneID" id="25271773"/>
<feature type="region of interest" description="Disordered" evidence="1">
    <location>
        <begin position="88"/>
        <end position="151"/>
    </location>
</feature>
<protein>
    <submittedName>
        <fullName evidence="2">Uncharacterized protein</fullName>
    </submittedName>
</protein>
<feature type="compositionally biased region" description="Polar residues" evidence="1">
    <location>
        <begin position="129"/>
        <end position="140"/>
    </location>
</feature>
<reference evidence="2" key="1">
    <citation type="submission" date="2013-10" db="EMBL/GenBank/DDBJ databases">
        <title>Genomic analysis of the causative agents of coccidiosis in chickens.</title>
        <authorList>
            <person name="Reid A.J."/>
            <person name="Blake D."/>
            <person name="Billington K."/>
            <person name="Browne H."/>
            <person name="Dunn M."/>
            <person name="Hung S."/>
            <person name="Kawahara F."/>
            <person name="Miranda-Saavedra D."/>
            <person name="Mourier T."/>
            <person name="Nagra H."/>
            <person name="Otto T.D."/>
            <person name="Rawlings N."/>
            <person name="Sanchez A."/>
            <person name="Sanders M."/>
            <person name="Subramaniam C."/>
            <person name="Tay Y."/>
            <person name="Dear P."/>
            <person name="Doerig C."/>
            <person name="Gruber A."/>
            <person name="Parkinson J."/>
            <person name="Shirley M."/>
            <person name="Wan K.L."/>
            <person name="Berriman M."/>
            <person name="Tomley F."/>
            <person name="Pain A."/>
        </authorList>
    </citation>
    <scope>NUCLEOTIDE SEQUENCE</scope>
    <source>
        <strain evidence="2">Houghton</strain>
    </source>
</reference>
<feature type="region of interest" description="Disordered" evidence="1">
    <location>
        <begin position="1"/>
        <end position="57"/>
    </location>
</feature>
<dbReference type="AlphaFoldDB" id="U6GVR7"/>
<evidence type="ECO:0000256" key="1">
    <source>
        <dbReference type="SAM" id="MobiDB-lite"/>
    </source>
</evidence>
<accession>U6GVR7</accession>
<organism evidence="2 3">
    <name type="scientific">Eimeria acervulina</name>
    <name type="common">Coccidian parasite</name>
    <dbReference type="NCBI Taxonomy" id="5801"/>
    <lineage>
        <taxon>Eukaryota</taxon>
        <taxon>Sar</taxon>
        <taxon>Alveolata</taxon>
        <taxon>Apicomplexa</taxon>
        <taxon>Conoidasida</taxon>
        <taxon>Coccidia</taxon>
        <taxon>Eucoccidiorida</taxon>
        <taxon>Eimeriorina</taxon>
        <taxon>Eimeriidae</taxon>
        <taxon>Eimeria</taxon>
    </lineage>
</organism>
<gene>
    <name evidence="2" type="ORF">EAH_00037030</name>
</gene>
<dbReference type="VEuPathDB" id="ToxoDB:EAH_00037030"/>
<dbReference type="RefSeq" id="XP_013247488.1">
    <property type="nucleotide sequence ID" value="XM_013392034.1"/>
</dbReference>
<evidence type="ECO:0000313" key="3">
    <source>
        <dbReference type="Proteomes" id="UP000018050"/>
    </source>
</evidence>
<evidence type="ECO:0000313" key="2">
    <source>
        <dbReference type="EMBL" id="CDI83378.1"/>
    </source>
</evidence>
<sequence>MPFWLRRGRSKASQNAPQDSAAAAANPGQQPVSRDHLSLLGEQKDEQCDSREGGRQSKCVVLVPAAAHGASPTTAMEARPSLFRRTISSLSTKVMPKMRSDSSKTSSRDQGGHQTAQNGEGRLGKASSGGKQSNEGAVSTETDHAKRGFHGLRQRFHTTAFQADYL</sequence>
<name>U6GVR7_EIMAC</name>
<dbReference type="Proteomes" id="UP000018050">
    <property type="component" value="Unassembled WGS sequence"/>
</dbReference>
<feature type="compositionally biased region" description="Basic residues" evidence="1">
    <location>
        <begin position="1"/>
        <end position="10"/>
    </location>
</feature>
<reference evidence="2" key="2">
    <citation type="submission" date="2013-10" db="EMBL/GenBank/DDBJ databases">
        <authorList>
            <person name="Aslett M."/>
        </authorList>
    </citation>
    <scope>NUCLEOTIDE SEQUENCE</scope>
    <source>
        <strain evidence="2">Houghton</strain>
    </source>
</reference>
<feature type="compositionally biased region" description="Basic and acidic residues" evidence="1">
    <location>
        <begin position="33"/>
        <end position="55"/>
    </location>
</feature>